<dbReference type="KEGG" id="bbgw:UT28_C0001G0916"/>
<dbReference type="GO" id="GO:0022625">
    <property type="term" value="C:cytosolic large ribosomal subunit"/>
    <property type="evidence" value="ECO:0007669"/>
    <property type="project" value="TreeGrafter"/>
</dbReference>
<dbReference type="HAMAP" id="MF_00374">
    <property type="entry name" value="Ribosomal_uL29"/>
    <property type="match status" value="1"/>
</dbReference>
<evidence type="ECO:0000256" key="1">
    <source>
        <dbReference type="ARBA" id="ARBA00009254"/>
    </source>
</evidence>
<accession>A0A0G4B5I5</accession>
<dbReference type="InterPro" id="IPR036049">
    <property type="entry name" value="Ribosomal_uL29_sf"/>
</dbReference>
<dbReference type="Proteomes" id="UP000035648">
    <property type="component" value="Chromosome"/>
</dbReference>
<dbReference type="GO" id="GO:0003735">
    <property type="term" value="F:structural constituent of ribosome"/>
    <property type="evidence" value="ECO:0007669"/>
    <property type="project" value="InterPro"/>
</dbReference>
<dbReference type="InterPro" id="IPR001854">
    <property type="entry name" value="Ribosomal_uL29"/>
</dbReference>
<sequence>MKKVTELKEIREKDTKALVKELADLNKKMAELQFKTSFRRLKNFHEITDMRKRTARIWTVLNEKAIAEFNNKESK</sequence>
<evidence type="ECO:0000313" key="7">
    <source>
        <dbReference type="Proteomes" id="UP000035648"/>
    </source>
</evidence>
<dbReference type="GO" id="GO:0006412">
    <property type="term" value="P:translation"/>
    <property type="evidence" value="ECO:0007669"/>
    <property type="project" value="UniProtKB-UniRule"/>
</dbReference>
<comment type="similarity">
    <text evidence="1 5">Belongs to the universal ribosomal protein uL29 family.</text>
</comment>
<dbReference type="EMBL" id="CP011213">
    <property type="protein sequence ID" value="AKM82693.1"/>
    <property type="molecule type" value="Genomic_DNA"/>
</dbReference>
<dbReference type="Pfam" id="PF00831">
    <property type="entry name" value="Ribosomal_L29"/>
    <property type="match status" value="1"/>
</dbReference>
<evidence type="ECO:0000313" key="6">
    <source>
        <dbReference type="EMBL" id="AKM82693.1"/>
    </source>
</evidence>
<protein>
    <recommendedName>
        <fullName evidence="4 5">Large ribosomal subunit protein uL29</fullName>
    </recommendedName>
</protein>
<evidence type="ECO:0000256" key="2">
    <source>
        <dbReference type="ARBA" id="ARBA00022980"/>
    </source>
</evidence>
<dbReference type="NCBIfam" id="TIGR00012">
    <property type="entry name" value="L29"/>
    <property type="match status" value="1"/>
</dbReference>
<evidence type="ECO:0000256" key="4">
    <source>
        <dbReference type="ARBA" id="ARBA00035204"/>
    </source>
</evidence>
<evidence type="ECO:0000256" key="3">
    <source>
        <dbReference type="ARBA" id="ARBA00023274"/>
    </source>
</evidence>
<name>A0A0G4B5I5_9BACT</name>
<keyword evidence="2 5" id="KW-0689">Ribosomal protein</keyword>
<organism evidence="6 7">
    <name type="scientific">Berkelbacteria bacterium GW2011_GWE1_39_12</name>
    <dbReference type="NCBI Taxonomy" id="1618337"/>
    <lineage>
        <taxon>Bacteria</taxon>
        <taxon>Candidatus Berkelbacteria</taxon>
    </lineage>
</organism>
<dbReference type="SUPFAM" id="SSF46561">
    <property type="entry name" value="Ribosomal protein L29 (L29p)"/>
    <property type="match status" value="1"/>
</dbReference>
<proteinExistence type="inferred from homology"/>
<gene>
    <name evidence="5" type="primary">rpmC</name>
    <name evidence="6" type="ORF">UT28_C0001G0916</name>
</gene>
<dbReference type="PANTHER" id="PTHR10916:SF0">
    <property type="entry name" value="LARGE RIBOSOMAL SUBUNIT PROTEIN UL29C"/>
    <property type="match status" value="1"/>
</dbReference>
<dbReference type="PANTHER" id="PTHR10916">
    <property type="entry name" value="60S RIBOSOMAL PROTEIN L35/50S RIBOSOMAL PROTEIN L29"/>
    <property type="match status" value="1"/>
</dbReference>
<reference evidence="6 7" key="1">
    <citation type="journal article" date="2015" name="Nature">
        <title>rRNA introns, odd ribosomes, and small enigmatic genomes across a large radiation of phyla.</title>
        <authorList>
            <person name="Brown C.T."/>
            <person name="Hug L.A."/>
            <person name="Thomas B.C."/>
            <person name="Sharon I."/>
            <person name="Castelle C.J."/>
            <person name="Singh A."/>
            <person name="Wilkins M.J."/>
            <person name="Williams K.H."/>
            <person name="Banfield J.F."/>
        </authorList>
    </citation>
    <scope>NUCLEOTIDE SEQUENCE [LARGE SCALE GENOMIC DNA]</scope>
</reference>
<dbReference type="AlphaFoldDB" id="A0A0G4B5I5"/>
<keyword evidence="3 5" id="KW-0687">Ribonucleoprotein</keyword>
<dbReference type="InterPro" id="IPR050063">
    <property type="entry name" value="Ribosomal_protein_uL29"/>
</dbReference>
<dbReference type="STRING" id="1618337.UT28_C0001G0916"/>
<evidence type="ECO:0000256" key="5">
    <source>
        <dbReference type="HAMAP-Rule" id="MF_00374"/>
    </source>
</evidence>
<dbReference type="Gene3D" id="1.10.287.310">
    <property type="match status" value="1"/>
</dbReference>